<proteinExistence type="predicted"/>
<accession>A0A6A5RER7</accession>
<dbReference type="GeneID" id="54347816"/>
<keyword evidence="2" id="KW-1185">Reference proteome</keyword>
<reference evidence="1" key="1">
    <citation type="journal article" date="2020" name="Stud. Mycol.">
        <title>101 Dothideomycetes genomes: a test case for predicting lifestyles and emergence of pathogens.</title>
        <authorList>
            <person name="Haridas S."/>
            <person name="Albert R."/>
            <person name="Binder M."/>
            <person name="Bloem J."/>
            <person name="Labutti K."/>
            <person name="Salamov A."/>
            <person name="Andreopoulos B."/>
            <person name="Baker S."/>
            <person name="Barry K."/>
            <person name="Bills G."/>
            <person name="Bluhm B."/>
            <person name="Cannon C."/>
            <person name="Castanera R."/>
            <person name="Culley D."/>
            <person name="Daum C."/>
            <person name="Ezra D."/>
            <person name="Gonzalez J."/>
            <person name="Henrissat B."/>
            <person name="Kuo A."/>
            <person name="Liang C."/>
            <person name="Lipzen A."/>
            <person name="Lutzoni F."/>
            <person name="Magnuson J."/>
            <person name="Mondo S."/>
            <person name="Nolan M."/>
            <person name="Ohm R."/>
            <person name="Pangilinan J."/>
            <person name="Park H.-J."/>
            <person name="Ramirez L."/>
            <person name="Alfaro M."/>
            <person name="Sun H."/>
            <person name="Tritt A."/>
            <person name="Yoshinaga Y."/>
            <person name="Zwiers L.-H."/>
            <person name="Turgeon B."/>
            <person name="Goodwin S."/>
            <person name="Spatafora J."/>
            <person name="Crous P."/>
            <person name="Grigoriev I."/>
        </authorList>
    </citation>
    <scope>NUCLEOTIDE SEQUENCE</scope>
    <source>
        <strain evidence="1">CBS 183.55</strain>
    </source>
</reference>
<evidence type="ECO:0000313" key="1">
    <source>
        <dbReference type="EMBL" id="KAF1925594.1"/>
    </source>
</evidence>
<sequence length="116" mass="12766">MLVTHAGDQAGSYLLTTSRSASVWSRRLPTTLINTSIEIVKDLILLRLCLLTRLQLVLVRSAACRGYGVGMASSTMKELKRIVTAALVAYNSTEPFVITIRALAIPILKRQQHKNS</sequence>
<evidence type="ECO:0000313" key="2">
    <source>
        <dbReference type="Proteomes" id="UP000800082"/>
    </source>
</evidence>
<organism evidence="1 2">
    <name type="scientific">Didymella exigua CBS 183.55</name>
    <dbReference type="NCBI Taxonomy" id="1150837"/>
    <lineage>
        <taxon>Eukaryota</taxon>
        <taxon>Fungi</taxon>
        <taxon>Dikarya</taxon>
        <taxon>Ascomycota</taxon>
        <taxon>Pezizomycotina</taxon>
        <taxon>Dothideomycetes</taxon>
        <taxon>Pleosporomycetidae</taxon>
        <taxon>Pleosporales</taxon>
        <taxon>Pleosporineae</taxon>
        <taxon>Didymellaceae</taxon>
        <taxon>Didymella</taxon>
    </lineage>
</organism>
<name>A0A6A5RER7_9PLEO</name>
<dbReference type="Proteomes" id="UP000800082">
    <property type="component" value="Unassembled WGS sequence"/>
</dbReference>
<dbReference type="RefSeq" id="XP_033445846.1">
    <property type="nucleotide sequence ID" value="XM_033590157.1"/>
</dbReference>
<protein>
    <submittedName>
        <fullName evidence="1">Uncharacterized protein</fullName>
    </submittedName>
</protein>
<dbReference type="EMBL" id="ML978983">
    <property type="protein sequence ID" value="KAF1925594.1"/>
    <property type="molecule type" value="Genomic_DNA"/>
</dbReference>
<dbReference type="AlphaFoldDB" id="A0A6A5RER7"/>
<gene>
    <name evidence="1" type="ORF">M421DRAFT_398507</name>
</gene>